<proteinExistence type="predicted"/>
<reference evidence="3" key="1">
    <citation type="journal article" date="2011" name="Nat. Biotechnol.">
        <title>The genomic sequence of the Chinese hamster ovary (CHO)-K1 cell line.</title>
        <authorList>
            <person name="Xu X."/>
            <person name="Nagarajan H."/>
            <person name="Lewis N.E."/>
            <person name="Pan S."/>
            <person name="Cai Z."/>
            <person name="Liu X."/>
            <person name="Chen W."/>
            <person name="Xie M."/>
            <person name="Wang W."/>
            <person name="Hammond S."/>
            <person name="Andersen M.R."/>
            <person name="Neff N."/>
            <person name="Passarelli B."/>
            <person name="Koh W."/>
            <person name="Fan H.C."/>
            <person name="Wang J."/>
            <person name="Gui Y."/>
            <person name="Lee K.H."/>
            <person name="Betenbaugh M.J."/>
            <person name="Quake S.R."/>
            <person name="Famili I."/>
            <person name="Palsson B.O."/>
            <person name="Wang J."/>
        </authorList>
    </citation>
    <scope>NUCLEOTIDE SEQUENCE [LARGE SCALE GENOMIC DNA]</scope>
    <source>
        <strain evidence="3">CHO K1 cell line</strain>
    </source>
</reference>
<accession>G3H1E2</accession>
<feature type="compositionally biased region" description="Polar residues" evidence="1">
    <location>
        <begin position="25"/>
        <end position="34"/>
    </location>
</feature>
<feature type="compositionally biased region" description="Pro residues" evidence="1">
    <location>
        <begin position="1"/>
        <end position="10"/>
    </location>
</feature>
<dbReference type="GlyGen" id="G3H1E2">
    <property type="glycosylation" value="1 site"/>
</dbReference>
<dbReference type="AlphaFoldDB" id="G3H1E2"/>
<dbReference type="EMBL" id="JH000104">
    <property type="protein sequence ID" value="EGV99584.1"/>
    <property type="molecule type" value="Genomic_DNA"/>
</dbReference>
<feature type="compositionally biased region" description="Polar residues" evidence="1">
    <location>
        <begin position="52"/>
        <end position="61"/>
    </location>
</feature>
<dbReference type="Proteomes" id="UP000001075">
    <property type="component" value="Unassembled WGS sequence"/>
</dbReference>
<sequence length="61" mass="6150">MPPPPRPLSPSPGRAPGIPVDRGSTGVSLLTLQSKPVADGGTPGQRLLGLSETFSLSSSAR</sequence>
<protein>
    <submittedName>
        <fullName evidence="2">Uncharacterized protein</fullName>
    </submittedName>
</protein>
<feature type="region of interest" description="Disordered" evidence="1">
    <location>
        <begin position="1"/>
        <end position="61"/>
    </location>
</feature>
<gene>
    <name evidence="2" type="ORF">I79_003967</name>
</gene>
<evidence type="ECO:0000313" key="3">
    <source>
        <dbReference type="Proteomes" id="UP000001075"/>
    </source>
</evidence>
<evidence type="ECO:0000256" key="1">
    <source>
        <dbReference type="SAM" id="MobiDB-lite"/>
    </source>
</evidence>
<dbReference type="InParanoid" id="G3H1E2"/>
<evidence type="ECO:0000313" key="2">
    <source>
        <dbReference type="EMBL" id="EGV99584.1"/>
    </source>
</evidence>
<name>G3H1E2_CRIGR</name>
<organism evidence="2 3">
    <name type="scientific">Cricetulus griseus</name>
    <name type="common">Chinese hamster</name>
    <name type="synonym">Cricetulus barabensis griseus</name>
    <dbReference type="NCBI Taxonomy" id="10029"/>
    <lineage>
        <taxon>Eukaryota</taxon>
        <taxon>Metazoa</taxon>
        <taxon>Chordata</taxon>
        <taxon>Craniata</taxon>
        <taxon>Vertebrata</taxon>
        <taxon>Euteleostomi</taxon>
        <taxon>Mammalia</taxon>
        <taxon>Eutheria</taxon>
        <taxon>Euarchontoglires</taxon>
        <taxon>Glires</taxon>
        <taxon>Rodentia</taxon>
        <taxon>Myomorpha</taxon>
        <taxon>Muroidea</taxon>
        <taxon>Cricetidae</taxon>
        <taxon>Cricetinae</taxon>
        <taxon>Cricetulus</taxon>
    </lineage>
</organism>